<feature type="DNA-binding region" description="OmpR/PhoB-type" evidence="2">
    <location>
        <begin position="2"/>
        <end position="101"/>
    </location>
</feature>
<dbReference type="GO" id="GO:0006355">
    <property type="term" value="P:regulation of DNA-templated transcription"/>
    <property type="evidence" value="ECO:0007669"/>
    <property type="project" value="InterPro"/>
</dbReference>
<dbReference type="RefSeq" id="WP_102482109.1">
    <property type="nucleotide sequence ID" value="NZ_MCSW01000113.1"/>
</dbReference>
<dbReference type="Proteomes" id="UP000235405">
    <property type="component" value="Unassembled WGS sequence"/>
</dbReference>
<dbReference type="InterPro" id="IPR036388">
    <property type="entry name" value="WH-like_DNA-bd_sf"/>
</dbReference>
<dbReference type="Gene3D" id="1.10.10.10">
    <property type="entry name" value="Winged helix-like DNA-binding domain superfamily/Winged helix DNA-binding domain"/>
    <property type="match status" value="1"/>
</dbReference>
<dbReference type="GO" id="GO:0000160">
    <property type="term" value="P:phosphorelay signal transduction system"/>
    <property type="evidence" value="ECO:0007669"/>
    <property type="project" value="InterPro"/>
</dbReference>
<gene>
    <name evidence="5" type="ORF">BCV19_00650</name>
</gene>
<accession>A0A2N7CHC2</accession>
<dbReference type="CDD" id="cd00383">
    <property type="entry name" value="trans_reg_C"/>
    <property type="match status" value="1"/>
</dbReference>
<protein>
    <submittedName>
        <fullName evidence="5">Transcriptional regulator</fullName>
    </submittedName>
</protein>
<dbReference type="Pfam" id="PF00486">
    <property type="entry name" value="Trans_reg_C"/>
    <property type="match status" value="1"/>
</dbReference>
<dbReference type="SUPFAM" id="SSF46894">
    <property type="entry name" value="C-terminal effector domain of the bipartite response regulators"/>
    <property type="match status" value="1"/>
</dbReference>
<keyword evidence="1 2" id="KW-0238">DNA-binding</keyword>
<dbReference type="InterPro" id="IPR001867">
    <property type="entry name" value="OmpR/PhoB-type_DNA-bd"/>
</dbReference>
<dbReference type="AlphaFoldDB" id="A0A2N7CHC2"/>
<feature type="domain" description="OmpR/PhoB-type" evidence="4">
    <location>
        <begin position="2"/>
        <end position="101"/>
    </location>
</feature>
<evidence type="ECO:0000313" key="5">
    <source>
        <dbReference type="EMBL" id="PMF25594.1"/>
    </source>
</evidence>
<dbReference type="PROSITE" id="PS51755">
    <property type="entry name" value="OMPR_PHOB"/>
    <property type="match status" value="1"/>
</dbReference>
<evidence type="ECO:0000256" key="1">
    <source>
        <dbReference type="ARBA" id="ARBA00023125"/>
    </source>
</evidence>
<evidence type="ECO:0000259" key="4">
    <source>
        <dbReference type="PROSITE" id="PS51755"/>
    </source>
</evidence>
<evidence type="ECO:0000313" key="6">
    <source>
        <dbReference type="Proteomes" id="UP000235405"/>
    </source>
</evidence>
<proteinExistence type="predicted"/>
<keyword evidence="3" id="KW-0812">Transmembrane</keyword>
<dbReference type="GO" id="GO:0003677">
    <property type="term" value="F:DNA binding"/>
    <property type="evidence" value="ECO:0007669"/>
    <property type="project" value="UniProtKB-UniRule"/>
</dbReference>
<dbReference type="SMART" id="SM00862">
    <property type="entry name" value="Trans_reg_C"/>
    <property type="match status" value="1"/>
</dbReference>
<organism evidence="5 6">
    <name type="scientific">Vibrio splendidus</name>
    <dbReference type="NCBI Taxonomy" id="29497"/>
    <lineage>
        <taxon>Bacteria</taxon>
        <taxon>Pseudomonadati</taxon>
        <taxon>Pseudomonadota</taxon>
        <taxon>Gammaproteobacteria</taxon>
        <taxon>Vibrionales</taxon>
        <taxon>Vibrionaceae</taxon>
        <taxon>Vibrio</taxon>
    </lineage>
</organism>
<name>A0A2N7CHC2_VIBSP</name>
<keyword evidence="3" id="KW-1133">Transmembrane helix</keyword>
<dbReference type="InterPro" id="IPR016032">
    <property type="entry name" value="Sig_transdc_resp-reg_C-effctor"/>
</dbReference>
<evidence type="ECO:0000256" key="3">
    <source>
        <dbReference type="SAM" id="Phobius"/>
    </source>
</evidence>
<reference evidence="6" key="1">
    <citation type="submission" date="2016-07" db="EMBL/GenBank/DDBJ databases">
        <title>Nontailed viruses are major unrecognized killers of bacteria in the ocean.</title>
        <authorList>
            <person name="Kauffman K."/>
            <person name="Hussain F."/>
            <person name="Yang J."/>
            <person name="Arevalo P."/>
            <person name="Brown J."/>
            <person name="Cutler M."/>
            <person name="Kelly L."/>
            <person name="Polz M.F."/>
        </authorList>
    </citation>
    <scope>NUCLEOTIDE SEQUENCE [LARGE SCALE GENOMIC DNA]</scope>
    <source>
        <strain evidence="6">10N.286.54.F3</strain>
    </source>
</reference>
<comment type="caution">
    <text evidence="5">The sequence shown here is derived from an EMBL/GenBank/DDBJ whole genome shotgun (WGS) entry which is preliminary data.</text>
</comment>
<evidence type="ECO:0000256" key="2">
    <source>
        <dbReference type="PROSITE-ProRule" id="PRU01091"/>
    </source>
</evidence>
<dbReference type="EMBL" id="MCSW01000113">
    <property type="protein sequence ID" value="PMF25594.1"/>
    <property type="molecule type" value="Genomic_DNA"/>
</dbReference>
<feature type="transmembrane region" description="Helical" evidence="3">
    <location>
        <begin position="155"/>
        <end position="176"/>
    </location>
</feature>
<sequence length="177" mass="20010">MIRNYVLGNQTVFDVLKREVVSPERNITLGGREAEILKLLCIHTNEVISKERMHEQVWGKVFVSDTSLTKAISNLRKSLARLESLSCEIKTIPKEGYMLICEDGTIFEYSYEKMPSLNIKQINNKKKTRGQSKFVSGSYVGSLEVKDAVITRRNFLSLFSASLLASLMTGAILLLFK</sequence>
<keyword evidence="3" id="KW-0472">Membrane</keyword>